<accession>A0AA41UJQ9</accession>
<dbReference type="Proteomes" id="UP001165427">
    <property type="component" value="Unassembled WGS sequence"/>
</dbReference>
<evidence type="ECO:0000313" key="1">
    <source>
        <dbReference type="EMBL" id="MCJ8499561.1"/>
    </source>
</evidence>
<proteinExistence type="predicted"/>
<comment type="caution">
    <text evidence="1">The sequence shown here is derived from an EMBL/GenBank/DDBJ whole genome shotgun (WGS) entry which is preliminary data.</text>
</comment>
<organism evidence="1 2">
    <name type="scientific">Desulfatitalea alkaliphila</name>
    <dbReference type="NCBI Taxonomy" id="2929485"/>
    <lineage>
        <taxon>Bacteria</taxon>
        <taxon>Pseudomonadati</taxon>
        <taxon>Thermodesulfobacteriota</taxon>
        <taxon>Desulfobacteria</taxon>
        <taxon>Desulfobacterales</taxon>
        <taxon>Desulfosarcinaceae</taxon>
        <taxon>Desulfatitalea</taxon>
    </lineage>
</organism>
<protein>
    <submittedName>
        <fullName evidence="1">Uncharacterized protein</fullName>
    </submittedName>
</protein>
<evidence type="ECO:0000313" key="2">
    <source>
        <dbReference type="Proteomes" id="UP001165427"/>
    </source>
</evidence>
<dbReference type="RefSeq" id="WP_246902931.1">
    <property type="nucleotide sequence ID" value="NZ_JALJRB010000002.1"/>
</dbReference>
<keyword evidence="2" id="KW-1185">Reference proteome</keyword>
<name>A0AA41UJQ9_9BACT</name>
<sequence>MTEIRMTTEIRTDFDCETTGLPAERWGEAVFKIQEQEIVMEVSVEKDIIVAIMVDEATAWKGTLAGLRQLIKGANAGPATKSG</sequence>
<reference evidence="1" key="1">
    <citation type="submission" date="2022-04" db="EMBL/GenBank/DDBJ databases">
        <title>Desulfatitalea alkaliphila sp. nov., a novel anaerobic sulfate-reducing bacterium isolated from terrestrial mud volcano, Taman Peninsula, Russia.</title>
        <authorList>
            <person name="Khomyakova M.A."/>
            <person name="Merkel A.Y."/>
            <person name="Slobodkin A.I."/>
        </authorList>
    </citation>
    <scope>NUCLEOTIDE SEQUENCE</scope>
    <source>
        <strain evidence="1">M08but</strain>
    </source>
</reference>
<gene>
    <name evidence="1" type="ORF">MRX98_03165</name>
</gene>
<dbReference type="EMBL" id="JALJRB010000002">
    <property type="protein sequence ID" value="MCJ8499561.1"/>
    <property type="molecule type" value="Genomic_DNA"/>
</dbReference>
<dbReference type="AlphaFoldDB" id="A0AA41UJQ9"/>